<proteinExistence type="inferred from homology"/>
<evidence type="ECO:0000259" key="4">
    <source>
        <dbReference type="PROSITE" id="PS51767"/>
    </source>
</evidence>
<keyword evidence="3" id="KW-0732">Signal</keyword>
<name>A0ABR1J251_9AGAR</name>
<dbReference type="Proteomes" id="UP001498398">
    <property type="component" value="Unassembled WGS sequence"/>
</dbReference>
<gene>
    <name evidence="5" type="ORF">VKT23_013964</name>
</gene>
<sequence>MHSFTLLVIACFSLLISDSPNFASASPVPDILASSGLKARKIPGGYSIPLKRTKVSSGRNDGRKSKRVAENRKRGDVVTKTGLGDHLDSVYTVPVIVGETVTAVLLEASDVCNPAFCGPPTTEQYPMSTFNDSGASTTIQYGSGLASGPVGFDTVTVAGISIQNQAFVAANNTDMAGEDRSGILGLSFPTLSSIQQELTSKSALTESNDSNSILGTDQYGPVLARIAMTGALDAPMFAIQLQRTQIDIGGQGVLTIGALPEGIDNSSLTWVPVKFYTDSEMPGTEVPTFAPTNEAFPLQWEIDIDGVFLDGQRLADSNIQPADGVSVTTTRALIDSGTSALFGPDDVVRNILSTVSTTSTLPCDVPHTLAFQIGGKMFPVDPRDFISEPTTSLSTCIANPALKSDDPPGLGDLTSWILGVPFFKSNLIAFYFGNLTHPSVDPPRIGFLSTVPQNADELLTSEIHDAESAGEVASTDDVAPTASAATANRITVSSVFPSPTTTGPGGDTSKSNEGDNQKNGAGAKMMGIGLVSISVAAGVGMVVSW</sequence>
<dbReference type="EMBL" id="JBANRG010000040">
    <property type="protein sequence ID" value="KAK7447708.1"/>
    <property type="molecule type" value="Genomic_DNA"/>
</dbReference>
<accession>A0ABR1J251</accession>
<feature type="signal peptide" evidence="3">
    <location>
        <begin position="1"/>
        <end position="25"/>
    </location>
</feature>
<feature type="compositionally biased region" description="Basic and acidic residues" evidence="2">
    <location>
        <begin position="60"/>
        <end position="73"/>
    </location>
</feature>
<dbReference type="Pfam" id="PF00026">
    <property type="entry name" value="Asp"/>
    <property type="match status" value="1"/>
</dbReference>
<evidence type="ECO:0000313" key="6">
    <source>
        <dbReference type="Proteomes" id="UP001498398"/>
    </source>
</evidence>
<feature type="region of interest" description="Disordered" evidence="2">
    <location>
        <begin position="493"/>
        <end position="520"/>
    </location>
</feature>
<dbReference type="SUPFAM" id="SSF50630">
    <property type="entry name" value="Acid proteases"/>
    <property type="match status" value="1"/>
</dbReference>
<dbReference type="PANTHER" id="PTHR47966:SF51">
    <property type="entry name" value="BETA-SITE APP-CLEAVING ENZYME, ISOFORM A-RELATED"/>
    <property type="match status" value="1"/>
</dbReference>
<keyword evidence="6" id="KW-1185">Reference proteome</keyword>
<dbReference type="Gene3D" id="2.40.70.10">
    <property type="entry name" value="Acid Proteases"/>
    <property type="match status" value="2"/>
</dbReference>
<feature type="compositionally biased region" description="Low complexity" evidence="2">
    <location>
        <begin position="493"/>
        <end position="509"/>
    </location>
</feature>
<evidence type="ECO:0000256" key="3">
    <source>
        <dbReference type="SAM" id="SignalP"/>
    </source>
</evidence>
<dbReference type="PROSITE" id="PS51767">
    <property type="entry name" value="PEPTIDASE_A1"/>
    <property type="match status" value="1"/>
</dbReference>
<comment type="similarity">
    <text evidence="1">Belongs to the peptidase A1 family.</text>
</comment>
<evidence type="ECO:0000313" key="5">
    <source>
        <dbReference type="EMBL" id="KAK7447708.1"/>
    </source>
</evidence>
<dbReference type="InterPro" id="IPR033121">
    <property type="entry name" value="PEPTIDASE_A1"/>
</dbReference>
<dbReference type="InterPro" id="IPR001461">
    <property type="entry name" value="Aspartic_peptidase_A1"/>
</dbReference>
<comment type="caution">
    <text evidence="5">The sequence shown here is derived from an EMBL/GenBank/DDBJ whole genome shotgun (WGS) entry which is preliminary data.</text>
</comment>
<reference evidence="5 6" key="1">
    <citation type="submission" date="2024-01" db="EMBL/GenBank/DDBJ databases">
        <title>A draft genome for the cacao thread blight pathogen Marasmiellus scandens.</title>
        <authorList>
            <person name="Baruah I.K."/>
            <person name="Leung J."/>
            <person name="Bukari Y."/>
            <person name="Amoako-Attah I."/>
            <person name="Meinhardt L.W."/>
            <person name="Bailey B.A."/>
            <person name="Cohen S.P."/>
        </authorList>
    </citation>
    <scope>NUCLEOTIDE SEQUENCE [LARGE SCALE GENOMIC DNA]</scope>
    <source>
        <strain evidence="5 6">GH-19</strain>
    </source>
</reference>
<evidence type="ECO:0000256" key="1">
    <source>
        <dbReference type="ARBA" id="ARBA00007447"/>
    </source>
</evidence>
<organism evidence="5 6">
    <name type="scientific">Marasmiellus scandens</name>
    <dbReference type="NCBI Taxonomy" id="2682957"/>
    <lineage>
        <taxon>Eukaryota</taxon>
        <taxon>Fungi</taxon>
        <taxon>Dikarya</taxon>
        <taxon>Basidiomycota</taxon>
        <taxon>Agaricomycotina</taxon>
        <taxon>Agaricomycetes</taxon>
        <taxon>Agaricomycetidae</taxon>
        <taxon>Agaricales</taxon>
        <taxon>Marasmiineae</taxon>
        <taxon>Omphalotaceae</taxon>
        <taxon>Marasmiellus</taxon>
    </lineage>
</organism>
<feature type="chain" id="PRO_5046694535" description="Peptidase A1 domain-containing protein" evidence="3">
    <location>
        <begin position="26"/>
        <end position="545"/>
    </location>
</feature>
<feature type="region of interest" description="Disordered" evidence="2">
    <location>
        <begin position="53"/>
        <end position="73"/>
    </location>
</feature>
<dbReference type="InterPro" id="IPR034164">
    <property type="entry name" value="Pepsin-like_dom"/>
</dbReference>
<protein>
    <recommendedName>
        <fullName evidence="4">Peptidase A1 domain-containing protein</fullName>
    </recommendedName>
</protein>
<feature type="domain" description="Peptidase A1" evidence="4">
    <location>
        <begin position="91"/>
        <end position="448"/>
    </location>
</feature>
<dbReference type="PANTHER" id="PTHR47966">
    <property type="entry name" value="BETA-SITE APP-CLEAVING ENZYME, ISOFORM A-RELATED"/>
    <property type="match status" value="1"/>
</dbReference>
<dbReference type="CDD" id="cd05471">
    <property type="entry name" value="pepsin_like"/>
    <property type="match status" value="1"/>
</dbReference>
<evidence type="ECO:0000256" key="2">
    <source>
        <dbReference type="SAM" id="MobiDB-lite"/>
    </source>
</evidence>
<dbReference type="InterPro" id="IPR021109">
    <property type="entry name" value="Peptidase_aspartic_dom_sf"/>
</dbReference>